<evidence type="ECO:0000256" key="4">
    <source>
        <dbReference type="ARBA" id="ARBA00022723"/>
    </source>
</evidence>
<evidence type="ECO:0000256" key="1">
    <source>
        <dbReference type="ARBA" id="ARBA00001966"/>
    </source>
</evidence>
<dbReference type="OrthoDB" id="267079at2759"/>
<keyword evidence="13" id="KW-0539">Nucleus</keyword>
<evidence type="ECO:0000256" key="12">
    <source>
        <dbReference type="ARBA" id="ARBA00023235"/>
    </source>
</evidence>
<comment type="similarity">
    <text evidence="3">Belongs to the DEAD box helicase family. DEAH subfamily. DDX11/CHL1 sub-subfamily.</text>
</comment>
<dbReference type="GO" id="GO:0003677">
    <property type="term" value="F:DNA binding"/>
    <property type="evidence" value="ECO:0007669"/>
    <property type="project" value="UniProtKB-KW"/>
</dbReference>
<dbReference type="PROSITE" id="PS51193">
    <property type="entry name" value="HELICASE_ATP_BIND_2"/>
    <property type="match status" value="1"/>
</dbReference>
<dbReference type="GO" id="GO:0006139">
    <property type="term" value="P:nucleobase-containing compound metabolic process"/>
    <property type="evidence" value="ECO:0007669"/>
    <property type="project" value="InterPro"/>
</dbReference>
<protein>
    <submittedName>
        <fullName evidence="17">ATP-dependent RNA helicase</fullName>
    </submittedName>
</protein>
<evidence type="ECO:0000256" key="7">
    <source>
        <dbReference type="ARBA" id="ARBA00022806"/>
    </source>
</evidence>
<dbReference type="GO" id="GO:0005634">
    <property type="term" value="C:nucleus"/>
    <property type="evidence" value="ECO:0007669"/>
    <property type="project" value="UniProtKB-SubCell"/>
</dbReference>
<evidence type="ECO:0000256" key="2">
    <source>
        <dbReference type="ARBA" id="ARBA00004123"/>
    </source>
</evidence>
<evidence type="ECO:0000256" key="13">
    <source>
        <dbReference type="ARBA" id="ARBA00023242"/>
    </source>
</evidence>
<name>A0A225WVM1_9STRA</name>
<dbReference type="PANTHER" id="PTHR11472">
    <property type="entry name" value="DNA REPAIR DEAD HELICASE RAD3/XP-D SUBFAMILY MEMBER"/>
    <property type="match status" value="1"/>
</dbReference>
<dbReference type="Gene3D" id="3.40.50.300">
    <property type="entry name" value="P-loop containing nucleotide triphosphate hydrolases"/>
    <property type="match status" value="3"/>
</dbReference>
<sequence>MDGAFFSFPYEPYAIQLNLMRQIWETLERGHCGIFESPTGTGKSLSLICGAFTWLTKHTDEYGLLQSVAKADANAPASEKPKRSAEPSWLDDFEQKTADREVKYRQQRAKEALAGIEKLRLEPEATTKKRKMKVAYNHSERKRLHHSSSAKDSTQGEATDEHLVDPYDSDKRDRRNSDSDGEREATSKRFGNKTPELGVVKIIYCSRTHSQISQFVREIRKTAFAEHVRVVSLGSRKNLCTNPKVTKLNSDLRMTDKCLDMMQSSKTKNGRKQGKCPFYEKELLGLYKDYALVHVQDIEDLHTLGEEMSTCSYYGTRESIPLAQIVTVPYSMLLSKDTRETLGIALENSIIIFDEAHNIIDAINNTYKVEITSKQLVVARRTLWSYFTKYEKRFKGKNAFYIKQLLSILETLTKFLRQLSKSAGKTASANEDDDDTTEAQMMTINDFLFNARIDHFNIFKLLEYLQKSCLAKKMMGFVDSTNTGVPVVAPPSLPGTDTTDEAFESRHISPLRIVEALLKALTSAGGDGRIIVRPHNPSKGIEGLISRKVKERHSRWRNNAARKQTLKPLIPAILTFPGLFCKVSQVIDQLFSSVPKENVDLFSCGHVIPPKNLLGFSLASGPSQKHLEFTFSRRDDIEALDELGRILLNLSRIVPGGIVVFFPSYRFEENAVRRWQTTKQYEQIRDKKTIFSEPKKSDELAEVLVQYSAACSRGNHDGSGAMLLSVVGGKMSEGINFSDELARCVIMVGMPYPNARDAELVEKMAFLDKRSPGSGRQFYESLCMKAVNQSIGKCGFILLLTIAGANSQHVGHTGRSIRHQKDYSTILLVDHRYSNPAVRNRLPEWIQKRIQPPTSFGQVYSQLVQFFRAKENSGSSPGTTDQ</sequence>
<reference evidence="18" key="1">
    <citation type="submission" date="2017-03" db="EMBL/GenBank/DDBJ databases">
        <title>Phytopthora megakarya and P. palmivora, two closely related causual agents of cacao black pod achieved similar genome size and gene model numbers by different mechanisms.</title>
        <authorList>
            <person name="Ali S."/>
            <person name="Shao J."/>
            <person name="Larry D.J."/>
            <person name="Kronmiller B."/>
            <person name="Shen D."/>
            <person name="Strem M.D."/>
            <person name="Melnick R.L."/>
            <person name="Guiltinan M.J."/>
            <person name="Tyler B.M."/>
            <person name="Meinhardt L.W."/>
            <person name="Bailey B.A."/>
        </authorList>
    </citation>
    <scope>NUCLEOTIDE SEQUENCE [LARGE SCALE GENOMIC DNA]</scope>
    <source>
        <strain evidence="18">zdho120</strain>
    </source>
</reference>
<keyword evidence="10" id="KW-0411">Iron-sulfur</keyword>
<evidence type="ECO:0000313" key="17">
    <source>
        <dbReference type="EMBL" id="OWZ21656.1"/>
    </source>
</evidence>
<feature type="domain" description="Helicase ATP-binding" evidence="16">
    <location>
        <begin position="2"/>
        <end position="406"/>
    </location>
</feature>
<dbReference type="Pfam" id="PF06733">
    <property type="entry name" value="DEAD_2"/>
    <property type="match status" value="1"/>
</dbReference>
<feature type="region of interest" description="Disordered" evidence="15">
    <location>
        <begin position="72"/>
        <end position="92"/>
    </location>
</feature>
<keyword evidence="8" id="KW-0067">ATP-binding</keyword>
<dbReference type="GO" id="GO:0034085">
    <property type="term" value="P:establishment of sister chromatid cohesion"/>
    <property type="evidence" value="ECO:0007669"/>
    <property type="project" value="TreeGrafter"/>
</dbReference>
<comment type="subcellular location">
    <subcellularLocation>
        <location evidence="2">Nucleus</location>
    </subcellularLocation>
</comment>
<keyword evidence="18" id="KW-1185">Reference proteome</keyword>
<evidence type="ECO:0000256" key="6">
    <source>
        <dbReference type="ARBA" id="ARBA00022801"/>
    </source>
</evidence>
<evidence type="ECO:0000256" key="3">
    <source>
        <dbReference type="ARBA" id="ARBA00008435"/>
    </source>
</evidence>
<evidence type="ECO:0000256" key="9">
    <source>
        <dbReference type="ARBA" id="ARBA00023004"/>
    </source>
</evidence>
<comment type="cofactor">
    <cofactor evidence="1">
        <name>[4Fe-4S] cluster</name>
        <dbReference type="ChEBI" id="CHEBI:49883"/>
    </cofactor>
</comment>
<keyword evidence="14" id="KW-0131">Cell cycle</keyword>
<dbReference type="STRING" id="4795.A0A225WVM1"/>
<dbReference type="InterPro" id="IPR010614">
    <property type="entry name" value="RAD3-like_helicase_DEAD"/>
</dbReference>
<proteinExistence type="inferred from homology"/>
<dbReference type="InterPro" id="IPR006554">
    <property type="entry name" value="Helicase-like_DEXD_c2"/>
</dbReference>
<dbReference type="SMART" id="SM00488">
    <property type="entry name" value="DEXDc2"/>
    <property type="match status" value="1"/>
</dbReference>
<dbReference type="PANTHER" id="PTHR11472:SF41">
    <property type="entry name" value="ATP-DEPENDENT DNA HELICASE DDX11-RELATED"/>
    <property type="match status" value="1"/>
</dbReference>
<keyword evidence="7 17" id="KW-0347">Helicase</keyword>
<keyword evidence="11" id="KW-0238">DNA-binding</keyword>
<evidence type="ECO:0000256" key="8">
    <source>
        <dbReference type="ARBA" id="ARBA00022840"/>
    </source>
</evidence>
<dbReference type="PROSITE" id="PS00690">
    <property type="entry name" value="DEAH_ATP_HELICASE"/>
    <property type="match status" value="1"/>
</dbReference>
<comment type="caution">
    <text evidence="17">The sequence shown here is derived from an EMBL/GenBank/DDBJ whole genome shotgun (WGS) entry which is preliminary data.</text>
</comment>
<dbReference type="CDD" id="cd18788">
    <property type="entry name" value="SF2_C_XPD"/>
    <property type="match status" value="1"/>
</dbReference>
<evidence type="ECO:0000259" key="16">
    <source>
        <dbReference type="PROSITE" id="PS51193"/>
    </source>
</evidence>
<dbReference type="EMBL" id="NBNE01000200">
    <property type="protein sequence ID" value="OWZ21656.1"/>
    <property type="molecule type" value="Genomic_DNA"/>
</dbReference>
<keyword evidence="5" id="KW-0547">Nucleotide-binding</keyword>
<keyword evidence="12" id="KW-0413">Isomerase</keyword>
<keyword evidence="6" id="KW-0378">Hydrolase</keyword>
<dbReference type="GO" id="GO:0051536">
    <property type="term" value="F:iron-sulfur cluster binding"/>
    <property type="evidence" value="ECO:0007669"/>
    <property type="project" value="UniProtKB-KW"/>
</dbReference>
<evidence type="ECO:0000256" key="14">
    <source>
        <dbReference type="ARBA" id="ARBA00023306"/>
    </source>
</evidence>
<dbReference type="GO" id="GO:0046872">
    <property type="term" value="F:metal ion binding"/>
    <property type="evidence" value="ECO:0007669"/>
    <property type="project" value="UniProtKB-KW"/>
</dbReference>
<dbReference type="GO" id="GO:0016818">
    <property type="term" value="F:hydrolase activity, acting on acid anhydrides, in phosphorus-containing anhydrides"/>
    <property type="evidence" value="ECO:0007669"/>
    <property type="project" value="InterPro"/>
</dbReference>
<dbReference type="InterPro" id="IPR045028">
    <property type="entry name" value="DinG/Rad3-like"/>
</dbReference>
<dbReference type="GO" id="GO:0003678">
    <property type="term" value="F:DNA helicase activity"/>
    <property type="evidence" value="ECO:0007669"/>
    <property type="project" value="InterPro"/>
</dbReference>
<evidence type="ECO:0000313" key="18">
    <source>
        <dbReference type="Proteomes" id="UP000198211"/>
    </source>
</evidence>
<gene>
    <name evidence="17" type="ORF">PHMEG_0003745</name>
</gene>
<dbReference type="Pfam" id="PF13307">
    <property type="entry name" value="Helicase_C_2"/>
    <property type="match status" value="2"/>
</dbReference>
<keyword evidence="9" id="KW-0408">Iron</keyword>
<dbReference type="Proteomes" id="UP000198211">
    <property type="component" value="Unassembled WGS sequence"/>
</dbReference>
<dbReference type="SUPFAM" id="SSF52540">
    <property type="entry name" value="P-loop containing nucleoside triphosphate hydrolases"/>
    <property type="match status" value="1"/>
</dbReference>
<evidence type="ECO:0000256" key="15">
    <source>
        <dbReference type="SAM" id="MobiDB-lite"/>
    </source>
</evidence>
<dbReference type="AlphaFoldDB" id="A0A225WVM1"/>
<evidence type="ECO:0000256" key="5">
    <source>
        <dbReference type="ARBA" id="ARBA00022741"/>
    </source>
</evidence>
<dbReference type="InterPro" id="IPR002464">
    <property type="entry name" value="DNA/RNA_helicase_DEAH_CS"/>
</dbReference>
<evidence type="ECO:0000256" key="10">
    <source>
        <dbReference type="ARBA" id="ARBA00023014"/>
    </source>
</evidence>
<dbReference type="SMART" id="SM00491">
    <property type="entry name" value="HELICc2"/>
    <property type="match status" value="1"/>
</dbReference>
<dbReference type="FunFam" id="3.40.50.300:FF:001968">
    <property type="entry name" value="ATP-dependent DNA helicase CHL1"/>
    <property type="match status" value="1"/>
</dbReference>
<dbReference type="InterPro" id="IPR027417">
    <property type="entry name" value="P-loop_NTPase"/>
</dbReference>
<accession>A0A225WVM1</accession>
<dbReference type="InterPro" id="IPR014013">
    <property type="entry name" value="Helic_SF1/SF2_ATP-bd_DinG/Rad3"/>
</dbReference>
<feature type="region of interest" description="Disordered" evidence="15">
    <location>
        <begin position="124"/>
        <end position="191"/>
    </location>
</feature>
<keyword evidence="4" id="KW-0479">Metal-binding</keyword>
<evidence type="ECO:0000256" key="11">
    <source>
        <dbReference type="ARBA" id="ARBA00023125"/>
    </source>
</evidence>
<dbReference type="InterPro" id="IPR006555">
    <property type="entry name" value="ATP-dep_Helicase_C"/>
</dbReference>
<organism evidence="17 18">
    <name type="scientific">Phytophthora megakarya</name>
    <dbReference type="NCBI Taxonomy" id="4795"/>
    <lineage>
        <taxon>Eukaryota</taxon>
        <taxon>Sar</taxon>
        <taxon>Stramenopiles</taxon>
        <taxon>Oomycota</taxon>
        <taxon>Peronosporomycetes</taxon>
        <taxon>Peronosporales</taxon>
        <taxon>Peronosporaceae</taxon>
        <taxon>Phytophthora</taxon>
    </lineage>
</organism>
<feature type="compositionally biased region" description="Basic and acidic residues" evidence="15">
    <location>
        <begin position="159"/>
        <end position="187"/>
    </location>
</feature>
<dbReference type="GO" id="GO:0005524">
    <property type="term" value="F:ATP binding"/>
    <property type="evidence" value="ECO:0007669"/>
    <property type="project" value="UniProtKB-KW"/>
</dbReference>